<evidence type="ECO:0000313" key="2">
    <source>
        <dbReference type="EMBL" id="KAF0931196.1"/>
    </source>
</evidence>
<dbReference type="EMBL" id="SPHZ02000001">
    <property type="protein sequence ID" value="KAF0931196.1"/>
    <property type="molecule type" value="Genomic_DNA"/>
</dbReference>
<name>A0A6G1F2R4_9ORYZ</name>
<feature type="region of interest" description="Disordered" evidence="1">
    <location>
        <begin position="1"/>
        <end position="21"/>
    </location>
</feature>
<comment type="caution">
    <text evidence="2">The sequence shown here is derived from an EMBL/GenBank/DDBJ whole genome shotgun (WGS) entry which is preliminary data.</text>
</comment>
<evidence type="ECO:0000256" key="1">
    <source>
        <dbReference type="SAM" id="MobiDB-lite"/>
    </source>
</evidence>
<organism evidence="2 3">
    <name type="scientific">Oryza meyeriana var. granulata</name>
    <dbReference type="NCBI Taxonomy" id="110450"/>
    <lineage>
        <taxon>Eukaryota</taxon>
        <taxon>Viridiplantae</taxon>
        <taxon>Streptophyta</taxon>
        <taxon>Embryophyta</taxon>
        <taxon>Tracheophyta</taxon>
        <taxon>Spermatophyta</taxon>
        <taxon>Magnoliopsida</taxon>
        <taxon>Liliopsida</taxon>
        <taxon>Poales</taxon>
        <taxon>Poaceae</taxon>
        <taxon>BOP clade</taxon>
        <taxon>Oryzoideae</taxon>
        <taxon>Oryzeae</taxon>
        <taxon>Oryzinae</taxon>
        <taxon>Oryza</taxon>
        <taxon>Oryza meyeriana</taxon>
    </lineage>
</organism>
<dbReference type="Proteomes" id="UP000479710">
    <property type="component" value="Unassembled WGS sequence"/>
</dbReference>
<dbReference type="OrthoDB" id="721527at2759"/>
<dbReference type="AlphaFoldDB" id="A0A6G1F2R4"/>
<evidence type="ECO:0000313" key="3">
    <source>
        <dbReference type="Proteomes" id="UP000479710"/>
    </source>
</evidence>
<protein>
    <submittedName>
        <fullName evidence="2">Uncharacterized protein</fullName>
    </submittedName>
</protein>
<proteinExistence type="predicted"/>
<keyword evidence="3" id="KW-1185">Reference proteome</keyword>
<gene>
    <name evidence="2" type="ORF">E2562_002545</name>
</gene>
<accession>A0A6G1F2R4</accession>
<reference evidence="2 3" key="1">
    <citation type="submission" date="2019-11" db="EMBL/GenBank/DDBJ databases">
        <title>Whole genome sequence of Oryza granulata.</title>
        <authorList>
            <person name="Li W."/>
        </authorList>
    </citation>
    <scope>NUCLEOTIDE SEQUENCE [LARGE SCALE GENOMIC DNA]</scope>
    <source>
        <strain evidence="3">cv. Menghai</strain>
        <tissue evidence="2">Leaf</tissue>
    </source>
</reference>
<sequence length="110" mass="12511">MVEKEKNAHESSDTKDDYPNADHRVAHIFGGCTSYVSNRGYKKVEHQVCATSQGMITKLAWFDIPITFSDDDHPAIYTTPGRYPIVVVPTIRNIKVARIMIDGFEYKTFN</sequence>